<dbReference type="AlphaFoldDB" id="A0AAV4R0U0"/>
<comment type="caution">
    <text evidence="2">The sequence shown here is derived from an EMBL/GenBank/DDBJ whole genome shotgun (WGS) entry which is preliminary data.</text>
</comment>
<gene>
    <name evidence="2" type="ORF">CEXT_58011</name>
</gene>
<protein>
    <submittedName>
        <fullName evidence="2">Uncharacterized protein</fullName>
    </submittedName>
</protein>
<name>A0AAV4R0U0_CAEEX</name>
<proteinExistence type="predicted"/>
<organism evidence="2 3">
    <name type="scientific">Caerostris extrusa</name>
    <name type="common">Bark spider</name>
    <name type="synonym">Caerostris bankana</name>
    <dbReference type="NCBI Taxonomy" id="172846"/>
    <lineage>
        <taxon>Eukaryota</taxon>
        <taxon>Metazoa</taxon>
        <taxon>Ecdysozoa</taxon>
        <taxon>Arthropoda</taxon>
        <taxon>Chelicerata</taxon>
        <taxon>Arachnida</taxon>
        <taxon>Araneae</taxon>
        <taxon>Araneomorphae</taxon>
        <taxon>Entelegynae</taxon>
        <taxon>Araneoidea</taxon>
        <taxon>Araneidae</taxon>
        <taxon>Caerostris</taxon>
    </lineage>
</organism>
<keyword evidence="3" id="KW-1185">Reference proteome</keyword>
<evidence type="ECO:0000256" key="1">
    <source>
        <dbReference type="SAM" id="MobiDB-lite"/>
    </source>
</evidence>
<sequence length="66" mass="7492">MATASQMFSECYKVGSPKNFVISRYVTTEYHRNVLCQPSISSTSDTALGKKLVEREENEKENKKTT</sequence>
<feature type="compositionally biased region" description="Basic and acidic residues" evidence="1">
    <location>
        <begin position="51"/>
        <end position="66"/>
    </location>
</feature>
<feature type="region of interest" description="Disordered" evidence="1">
    <location>
        <begin position="40"/>
        <end position="66"/>
    </location>
</feature>
<evidence type="ECO:0000313" key="3">
    <source>
        <dbReference type="Proteomes" id="UP001054945"/>
    </source>
</evidence>
<accession>A0AAV4R0U0</accession>
<dbReference type="Proteomes" id="UP001054945">
    <property type="component" value="Unassembled WGS sequence"/>
</dbReference>
<evidence type="ECO:0000313" key="2">
    <source>
        <dbReference type="EMBL" id="GIY13916.1"/>
    </source>
</evidence>
<reference evidence="2 3" key="1">
    <citation type="submission" date="2021-06" db="EMBL/GenBank/DDBJ databases">
        <title>Caerostris extrusa draft genome.</title>
        <authorList>
            <person name="Kono N."/>
            <person name="Arakawa K."/>
        </authorList>
    </citation>
    <scope>NUCLEOTIDE SEQUENCE [LARGE SCALE GENOMIC DNA]</scope>
</reference>
<dbReference type="EMBL" id="BPLR01007015">
    <property type="protein sequence ID" value="GIY13916.1"/>
    <property type="molecule type" value="Genomic_DNA"/>
</dbReference>